<dbReference type="NCBIfam" id="TIGR01783">
    <property type="entry name" value="TonB-siderophor"/>
    <property type="match status" value="1"/>
</dbReference>
<feature type="chain" id="PRO_5002165517" evidence="17">
    <location>
        <begin position="27"/>
        <end position="711"/>
    </location>
</feature>
<keyword evidence="8" id="KW-0408">Iron</keyword>
<dbReference type="InterPro" id="IPR039426">
    <property type="entry name" value="TonB-dep_rcpt-like"/>
</dbReference>
<keyword evidence="9" id="KW-0406">Ion transport</keyword>
<evidence type="ECO:0000256" key="16">
    <source>
        <dbReference type="RuleBase" id="RU003357"/>
    </source>
</evidence>
<evidence type="ECO:0000256" key="11">
    <source>
        <dbReference type="ARBA" id="ARBA00023136"/>
    </source>
</evidence>
<evidence type="ECO:0000259" key="19">
    <source>
        <dbReference type="Pfam" id="PF07715"/>
    </source>
</evidence>
<keyword evidence="7 17" id="KW-0732">Signal</keyword>
<dbReference type="Pfam" id="PF07715">
    <property type="entry name" value="Plug"/>
    <property type="match status" value="1"/>
</dbReference>
<evidence type="ECO:0000256" key="8">
    <source>
        <dbReference type="ARBA" id="ARBA00023004"/>
    </source>
</evidence>
<keyword evidence="5" id="KW-0410">Iron transport</keyword>
<dbReference type="RefSeq" id="WP_041157032.1">
    <property type="nucleotide sequence ID" value="NZ_CBCRVP010000018.1"/>
</dbReference>
<evidence type="ECO:0000256" key="10">
    <source>
        <dbReference type="ARBA" id="ARBA00023077"/>
    </source>
</evidence>
<evidence type="ECO:0000256" key="17">
    <source>
        <dbReference type="SAM" id="SignalP"/>
    </source>
</evidence>
<dbReference type="Gene3D" id="2.170.130.10">
    <property type="entry name" value="TonB-dependent receptor, plug domain"/>
    <property type="match status" value="1"/>
</dbReference>
<name>A0A0C3I2I6_9VIBR</name>
<dbReference type="GO" id="GO:0015344">
    <property type="term" value="F:siderophore uptake transmembrane transporter activity"/>
    <property type="evidence" value="ECO:0007669"/>
    <property type="project" value="TreeGrafter"/>
</dbReference>
<reference evidence="20 21" key="1">
    <citation type="submission" date="2015-01" db="EMBL/GenBank/DDBJ databases">
        <title>Draft genome of Vibrio mytili type strain CAIM 528.</title>
        <authorList>
            <person name="Gonzalez-Castillo A."/>
            <person name="Gomez-Gil B."/>
            <person name="Enciso-Ibarra J."/>
        </authorList>
    </citation>
    <scope>NUCLEOTIDE SEQUENCE [LARGE SCALE GENOMIC DNA]</scope>
    <source>
        <strain evidence="20 21">CAIM 528</strain>
    </source>
</reference>
<evidence type="ECO:0000256" key="14">
    <source>
        <dbReference type="PROSITE-ProRule" id="PRU01360"/>
    </source>
</evidence>
<dbReference type="PANTHER" id="PTHR32552">
    <property type="entry name" value="FERRICHROME IRON RECEPTOR-RELATED"/>
    <property type="match status" value="1"/>
</dbReference>
<comment type="subcellular location">
    <subcellularLocation>
        <location evidence="1 14">Cell outer membrane</location>
        <topology evidence="1 14">Multi-pass membrane protein</topology>
    </subcellularLocation>
</comment>
<dbReference type="CDD" id="cd01347">
    <property type="entry name" value="ligand_gated_channel"/>
    <property type="match status" value="1"/>
</dbReference>
<evidence type="ECO:0000256" key="12">
    <source>
        <dbReference type="ARBA" id="ARBA00023170"/>
    </source>
</evidence>
<evidence type="ECO:0000256" key="4">
    <source>
        <dbReference type="ARBA" id="ARBA00022452"/>
    </source>
</evidence>
<dbReference type="GO" id="GO:0038023">
    <property type="term" value="F:signaling receptor activity"/>
    <property type="evidence" value="ECO:0007669"/>
    <property type="project" value="InterPro"/>
</dbReference>
<dbReference type="Proteomes" id="UP000031977">
    <property type="component" value="Unassembled WGS sequence"/>
</dbReference>
<evidence type="ECO:0000256" key="3">
    <source>
        <dbReference type="ARBA" id="ARBA00022448"/>
    </source>
</evidence>
<feature type="domain" description="TonB-dependent receptor plug" evidence="19">
    <location>
        <begin position="55"/>
        <end position="156"/>
    </location>
</feature>
<gene>
    <name evidence="20" type="ORF">SU60_19805</name>
</gene>
<dbReference type="InterPro" id="IPR012910">
    <property type="entry name" value="Plug_dom"/>
</dbReference>
<keyword evidence="4 14" id="KW-1134">Transmembrane beta strand</keyword>
<comment type="similarity">
    <text evidence="2 14 16">Belongs to the TonB-dependent receptor family.</text>
</comment>
<keyword evidence="3 14" id="KW-0813">Transport</keyword>
<dbReference type="InterPro" id="IPR036942">
    <property type="entry name" value="Beta-barrel_TonB_sf"/>
</dbReference>
<evidence type="ECO:0000256" key="2">
    <source>
        <dbReference type="ARBA" id="ARBA00009810"/>
    </source>
</evidence>
<evidence type="ECO:0000259" key="18">
    <source>
        <dbReference type="Pfam" id="PF00593"/>
    </source>
</evidence>
<dbReference type="GO" id="GO:0009279">
    <property type="term" value="C:cell outer membrane"/>
    <property type="evidence" value="ECO:0007669"/>
    <property type="project" value="UniProtKB-SubCell"/>
</dbReference>
<keyword evidence="13 14" id="KW-0998">Cell outer membrane</keyword>
<keyword evidence="6 14" id="KW-0812">Transmembrane</keyword>
<evidence type="ECO:0000256" key="6">
    <source>
        <dbReference type="ARBA" id="ARBA00022692"/>
    </source>
</evidence>
<dbReference type="InterPro" id="IPR037066">
    <property type="entry name" value="Plug_dom_sf"/>
</dbReference>
<evidence type="ECO:0000256" key="7">
    <source>
        <dbReference type="ARBA" id="ARBA00022729"/>
    </source>
</evidence>
<keyword evidence="12" id="KW-0675">Receptor</keyword>
<evidence type="ECO:0000313" key="21">
    <source>
        <dbReference type="Proteomes" id="UP000031977"/>
    </source>
</evidence>
<dbReference type="InterPro" id="IPR010105">
    <property type="entry name" value="TonB_sidphr_rcpt"/>
</dbReference>
<evidence type="ECO:0000256" key="9">
    <source>
        <dbReference type="ARBA" id="ARBA00023065"/>
    </source>
</evidence>
<dbReference type="OrthoDB" id="127311at2"/>
<dbReference type="PROSITE" id="PS00430">
    <property type="entry name" value="TONB_DEPENDENT_REC_1"/>
    <property type="match status" value="1"/>
</dbReference>
<dbReference type="Pfam" id="PF00593">
    <property type="entry name" value="TonB_dep_Rec_b-barrel"/>
    <property type="match status" value="1"/>
</dbReference>
<evidence type="ECO:0000256" key="1">
    <source>
        <dbReference type="ARBA" id="ARBA00004571"/>
    </source>
</evidence>
<dbReference type="EMBL" id="JXOK01000082">
    <property type="protein sequence ID" value="KIN09300.1"/>
    <property type="molecule type" value="Genomic_DNA"/>
</dbReference>
<dbReference type="SUPFAM" id="SSF56935">
    <property type="entry name" value="Porins"/>
    <property type="match status" value="1"/>
</dbReference>
<keyword evidence="11 14" id="KW-0472">Membrane</keyword>
<proteinExistence type="inferred from homology"/>
<dbReference type="AlphaFoldDB" id="A0A0C3I2I6"/>
<dbReference type="PANTHER" id="PTHR32552:SF68">
    <property type="entry name" value="FERRICHROME OUTER MEMBRANE TRANSPORTER_PHAGE RECEPTOR"/>
    <property type="match status" value="1"/>
</dbReference>
<evidence type="ECO:0000256" key="5">
    <source>
        <dbReference type="ARBA" id="ARBA00022496"/>
    </source>
</evidence>
<dbReference type="InterPro" id="IPR010916">
    <property type="entry name" value="TonB_box_CS"/>
</dbReference>
<keyword evidence="10 15" id="KW-0798">TonB box</keyword>
<evidence type="ECO:0000256" key="15">
    <source>
        <dbReference type="PROSITE-ProRule" id="PRU10143"/>
    </source>
</evidence>
<keyword evidence="21" id="KW-1185">Reference proteome</keyword>
<dbReference type="GO" id="GO:0015891">
    <property type="term" value="P:siderophore transport"/>
    <property type="evidence" value="ECO:0007669"/>
    <property type="project" value="InterPro"/>
</dbReference>
<feature type="domain" description="TonB-dependent receptor-like beta-barrel" evidence="18">
    <location>
        <begin position="228"/>
        <end position="681"/>
    </location>
</feature>
<evidence type="ECO:0000313" key="20">
    <source>
        <dbReference type="EMBL" id="KIN09300.1"/>
    </source>
</evidence>
<sequence>MDKQTRLRRSLVAIVVSTMLASHVSASDDITKYDTVTVLGETYRNTATKTALEPYETPQAMTTLTKDEMDLRGVSSVGEALRYAPGVNTELRGGAVSRLDLFNIRGFINYTNFYDGLPLLYNGWNLQPQIDAVALEQIDVFKGPTSVLYGNIPPGGMVNIIAKAPQSESAHSISVATGTNNLKELTFDSTGQLGESKVDYRIVGLAKQRNGQADTSENERYVLAPSLNWQATDDTLINVNLYYQNDPSAGIYTTVPASGSVAKNPLGSMSPNTYLGDENWNTYEREVLMFGYKIQHDFNSNWQFLQNARYMAADAYQENTYSNALNTDNRTVGRNAYLTDETSKSFVIDNQLSGLVTTGRLEHNLLFGLDYQQLDSEVTYKDTLDYSLTQDIFNPDHNSINRETLNFPYQQDLDISTKQIGLYFQDQMRFNKLIMIAGLRWDKYESETDTESDYLGSVSDGKEELDDNNISFRVGGLYELDVGVSPYLTYSESFEPIAGANADGTAFEPSTGHQWEFGLKYVPMTRSLSANLALFHITKKNAILTDPNDPYAPNYQAGEVISKGVELETKWQATPQADVTLGYSYIDMEITKDNYYNQEGKVPVWVPEQSASLWANYFFEGTLNGLRTSAGVRYVGETQLDAQNSDQVPDYTLVDLAASYDFSSSSQSLDGAKVTISASNLFDKEYYSCFDSSNCWFGAERSIEARLEYNF</sequence>
<evidence type="ECO:0000256" key="13">
    <source>
        <dbReference type="ARBA" id="ARBA00023237"/>
    </source>
</evidence>
<protein>
    <submittedName>
        <fullName evidence="20">Ligand-gated channel protein</fullName>
    </submittedName>
</protein>
<feature type="signal peptide" evidence="17">
    <location>
        <begin position="1"/>
        <end position="26"/>
    </location>
</feature>
<comment type="caution">
    <text evidence="20">The sequence shown here is derived from an EMBL/GenBank/DDBJ whole genome shotgun (WGS) entry which is preliminary data.</text>
</comment>
<feature type="short sequence motif" description="TonB box" evidence="15">
    <location>
        <begin position="35"/>
        <end position="41"/>
    </location>
</feature>
<dbReference type="InterPro" id="IPR000531">
    <property type="entry name" value="Beta-barrel_TonB"/>
</dbReference>
<dbReference type="STRING" id="50718.SU60_19805"/>
<organism evidence="20 21">
    <name type="scientific">Vibrio mytili</name>
    <dbReference type="NCBI Taxonomy" id="50718"/>
    <lineage>
        <taxon>Bacteria</taxon>
        <taxon>Pseudomonadati</taxon>
        <taxon>Pseudomonadota</taxon>
        <taxon>Gammaproteobacteria</taxon>
        <taxon>Vibrionales</taxon>
        <taxon>Vibrionaceae</taxon>
        <taxon>Vibrio</taxon>
    </lineage>
</organism>
<dbReference type="PROSITE" id="PS52016">
    <property type="entry name" value="TONB_DEPENDENT_REC_3"/>
    <property type="match status" value="1"/>
</dbReference>
<dbReference type="Gene3D" id="2.40.170.20">
    <property type="entry name" value="TonB-dependent receptor, beta-barrel domain"/>
    <property type="match status" value="1"/>
</dbReference>
<accession>A0A0C3I2I6</accession>